<reference evidence="3" key="1">
    <citation type="submission" date="2020-09" db="EMBL/GenBank/DDBJ databases">
        <title>Whole genome shotgun sequence of Streptomyces cinnamonensis NBRC 15873.</title>
        <authorList>
            <person name="Komaki H."/>
            <person name="Tamura T."/>
        </authorList>
    </citation>
    <scope>NUCLEOTIDE SEQUENCE [LARGE SCALE GENOMIC DNA]</scope>
    <source>
        <strain evidence="3">NBRC 15873</strain>
    </source>
</reference>
<accession>A0ABQ3NWR4</accession>
<gene>
    <name evidence="2" type="ORF">Scinn_66800</name>
</gene>
<dbReference type="Gene3D" id="3.90.1570.10">
    <property type="entry name" value="tt1808, chain A"/>
    <property type="match status" value="1"/>
</dbReference>
<proteinExistence type="predicted"/>
<dbReference type="Pfam" id="PF05685">
    <property type="entry name" value="Uma2"/>
    <property type="match status" value="1"/>
</dbReference>
<dbReference type="EMBL" id="BNDV01000016">
    <property type="protein sequence ID" value="GHI17217.1"/>
    <property type="molecule type" value="Genomic_DNA"/>
</dbReference>
<dbReference type="PANTHER" id="PTHR35400">
    <property type="entry name" value="SLR1083 PROTEIN"/>
    <property type="match status" value="1"/>
</dbReference>
<feature type="domain" description="Putative restriction endonuclease" evidence="1">
    <location>
        <begin position="22"/>
        <end position="179"/>
    </location>
</feature>
<keyword evidence="3" id="KW-1185">Reference proteome</keyword>
<dbReference type="PANTHER" id="PTHR35400:SF3">
    <property type="entry name" value="SLL1072 PROTEIN"/>
    <property type="match status" value="1"/>
</dbReference>
<sequence length="198" mass="22273">MPDLTTEQIRRMHHFAARLSELAEDQEDRWKVETTHGQIVLTLMSPTAPQGLNVMRLRRQIEAQAPEVMALTNTSVCDPRTSLLKVPDLVVIAEERTDDTARAVDSRDVLMLVEVVPHTRMSKAVRNELHDCPRMGVPVYVVVDPRKDKKTVTVHSDPSSGPDGIRYRKAVPYAFGDTVTAGRWTLDTSSLKSYPADW</sequence>
<dbReference type="InterPro" id="IPR011335">
    <property type="entry name" value="Restrct_endonuc-II-like"/>
</dbReference>
<dbReference type="GeneID" id="86954840"/>
<dbReference type="RefSeq" id="WP_051735269.1">
    <property type="nucleotide sequence ID" value="NZ_BMRU01000025.1"/>
</dbReference>
<evidence type="ECO:0000259" key="1">
    <source>
        <dbReference type="Pfam" id="PF05685"/>
    </source>
</evidence>
<comment type="caution">
    <text evidence="2">The sequence shown here is derived from an EMBL/GenBank/DDBJ whole genome shotgun (WGS) entry which is preliminary data.</text>
</comment>
<organism evidence="2 3">
    <name type="scientific">Streptomyces virginiae</name>
    <name type="common">Streptomyces cinnamonensis</name>
    <dbReference type="NCBI Taxonomy" id="1961"/>
    <lineage>
        <taxon>Bacteria</taxon>
        <taxon>Bacillati</taxon>
        <taxon>Actinomycetota</taxon>
        <taxon>Actinomycetes</taxon>
        <taxon>Kitasatosporales</taxon>
        <taxon>Streptomycetaceae</taxon>
        <taxon>Streptomyces</taxon>
    </lineage>
</organism>
<evidence type="ECO:0000313" key="2">
    <source>
        <dbReference type="EMBL" id="GHI17217.1"/>
    </source>
</evidence>
<dbReference type="InterPro" id="IPR008538">
    <property type="entry name" value="Uma2"/>
</dbReference>
<dbReference type="Proteomes" id="UP000660554">
    <property type="component" value="Unassembled WGS sequence"/>
</dbReference>
<name>A0ABQ3NWR4_STRVG</name>
<dbReference type="SUPFAM" id="SSF52980">
    <property type="entry name" value="Restriction endonuclease-like"/>
    <property type="match status" value="1"/>
</dbReference>
<protein>
    <recommendedName>
        <fullName evidence="1">Putative restriction endonuclease domain-containing protein</fullName>
    </recommendedName>
</protein>
<evidence type="ECO:0000313" key="3">
    <source>
        <dbReference type="Proteomes" id="UP000660554"/>
    </source>
</evidence>
<dbReference type="CDD" id="cd06260">
    <property type="entry name" value="DUF820-like"/>
    <property type="match status" value="1"/>
</dbReference>
<dbReference type="InterPro" id="IPR012296">
    <property type="entry name" value="Nuclease_put_TT1808"/>
</dbReference>